<dbReference type="GO" id="GO:0016787">
    <property type="term" value="F:hydrolase activity"/>
    <property type="evidence" value="ECO:0007669"/>
    <property type="project" value="UniProtKB-KW"/>
</dbReference>
<keyword evidence="4" id="KW-1185">Reference proteome</keyword>
<sequence>MKSNLAKIIPRVNPALSKAGLVLAFSLSFSVSALTLAANLTTDTSADSSSKHNELSVATNTLVAKAKDLRPYQERDFQDEVFYFVLPDRFYNGDAANDLGASLSDTQRALSRGGFDPTHKGMYHGGDLIGLTEKLPYLDNMGISAIWLTPILRNRAVQAGTSGYHGYWILDFTEIDPHLGSNAELKHFIDQAHQRNIKVFFDIITNHTADVIKYEECHGKAGNAWLVKGDDCPFKSSEQLAQGERYTPLIPLGEEAIKSPTWLNDLKYYHNQGDSFWQGESAVRGDFAGLDDLYTQHPQVVAGMIDIYKNIIDEFKPDGFRIDTVKHVNIEFWQAFSPALMQHAKAQGIKNFFMFGEVYSFEPELLSRFTTEAKIPSVLDFAFQGAMEKTLVQQQGTDVLAKLFAQDHLYQSNISNANQLVNFTGNHDMGRFAYMLKNSPKNYSEAAQIERNLLAHAMMFFSRGVPVIYYGDEQGFVGDGGDQASRQDMMPSKVASYNDDDLLATDNSTADNNFDVSHPFYQRFSEYAALYQQYPALRFGQQEVVYAQDSAGIFAITRDYQVTENSDKKSQKLLVVFNTATQAQPLTKVMKQSDVQLIYRSVNSGSSDEIAALSFAIYQL</sequence>
<feature type="domain" description="Glycosyl hydrolase family 13 catalytic" evidence="2">
    <location>
        <begin position="84"/>
        <end position="531"/>
    </location>
</feature>
<dbReference type="RefSeq" id="WP_343814169.1">
    <property type="nucleotide sequence ID" value="NZ_BAAAFA010000001.1"/>
</dbReference>
<keyword evidence="1" id="KW-0732">Signal</keyword>
<evidence type="ECO:0000313" key="3">
    <source>
        <dbReference type="EMBL" id="GAA0811099.1"/>
    </source>
</evidence>
<dbReference type="EMBL" id="BAAAFA010000001">
    <property type="protein sequence ID" value="GAA0811099.1"/>
    <property type="molecule type" value="Genomic_DNA"/>
</dbReference>
<dbReference type="InterPro" id="IPR017853">
    <property type="entry name" value="GH"/>
</dbReference>
<feature type="signal peptide" evidence="1">
    <location>
        <begin position="1"/>
        <end position="33"/>
    </location>
</feature>
<evidence type="ECO:0000259" key="2">
    <source>
        <dbReference type="SMART" id="SM00642"/>
    </source>
</evidence>
<name>A0ABN1L2S5_9GAMM</name>
<dbReference type="InterPro" id="IPR006047">
    <property type="entry name" value="GH13_cat_dom"/>
</dbReference>
<dbReference type="PANTHER" id="PTHR10357:SF209">
    <property type="entry name" value="PERIPLASMIC ALPHA-AMYLASE"/>
    <property type="match status" value="1"/>
</dbReference>
<comment type="caution">
    <text evidence="3">The sequence shown here is derived from an EMBL/GenBank/DDBJ whole genome shotgun (WGS) entry which is preliminary data.</text>
</comment>
<dbReference type="SMART" id="SM00642">
    <property type="entry name" value="Aamy"/>
    <property type="match status" value="1"/>
</dbReference>
<accession>A0ABN1L2S5</accession>
<feature type="chain" id="PRO_5045280008" evidence="1">
    <location>
        <begin position="34"/>
        <end position="620"/>
    </location>
</feature>
<reference evidence="3 4" key="1">
    <citation type="journal article" date="2019" name="Int. J. Syst. Evol. Microbiol.">
        <title>The Global Catalogue of Microorganisms (GCM) 10K type strain sequencing project: providing services to taxonomists for standard genome sequencing and annotation.</title>
        <authorList>
            <consortium name="The Broad Institute Genomics Platform"/>
            <consortium name="The Broad Institute Genome Sequencing Center for Infectious Disease"/>
            <person name="Wu L."/>
            <person name="Ma J."/>
        </authorList>
    </citation>
    <scope>NUCLEOTIDE SEQUENCE [LARGE SCALE GENOMIC DNA]</scope>
    <source>
        <strain evidence="3 4">JCM 15608</strain>
    </source>
</reference>
<dbReference type="SUPFAM" id="SSF51445">
    <property type="entry name" value="(Trans)glycosidases"/>
    <property type="match status" value="1"/>
</dbReference>
<dbReference type="Pfam" id="PF00128">
    <property type="entry name" value="Alpha-amylase"/>
    <property type="match status" value="1"/>
</dbReference>
<gene>
    <name evidence="3" type="ORF">GCM10009111_03090</name>
</gene>
<organism evidence="3 4">
    <name type="scientific">Colwellia asteriadis</name>
    <dbReference type="NCBI Taxonomy" id="517723"/>
    <lineage>
        <taxon>Bacteria</taxon>
        <taxon>Pseudomonadati</taxon>
        <taxon>Pseudomonadota</taxon>
        <taxon>Gammaproteobacteria</taxon>
        <taxon>Alteromonadales</taxon>
        <taxon>Colwelliaceae</taxon>
        <taxon>Colwellia</taxon>
    </lineage>
</organism>
<proteinExistence type="predicted"/>
<keyword evidence="3" id="KW-0378">Hydrolase</keyword>
<dbReference type="CDD" id="cd11339">
    <property type="entry name" value="AmyAc_bac_CMD_like_2"/>
    <property type="match status" value="1"/>
</dbReference>
<evidence type="ECO:0000313" key="4">
    <source>
        <dbReference type="Proteomes" id="UP001500021"/>
    </source>
</evidence>
<dbReference type="Gene3D" id="3.20.20.80">
    <property type="entry name" value="Glycosidases"/>
    <property type="match status" value="1"/>
</dbReference>
<dbReference type="Proteomes" id="UP001500021">
    <property type="component" value="Unassembled WGS sequence"/>
</dbReference>
<evidence type="ECO:0000256" key="1">
    <source>
        <dbReference type="SAM" id="SignalP"/>
    </source>
</evidence>
<protein>
    <submittedName>
        <fullName evidence="3">Alpha-amylase family glycosyl hydrolase</fullName>
    </submittedName>
</protein>
<dbReference type="PANTHER" id="PTHR10357">
    <property type="entry name" value="ALPHA-AMYLASE FAMILY MEMBER"/>
    <property type="match status" value="1"/>
</dbReference>